<reference evidence="2" key="2">
    <citation type="submission" date="2020-02" db="EMBL/GenBank/DDBJ databases">
        <authorList>
            <person name="Gilchrist C.L.M."/>
            <person name="Chooi Y.-H."/>
        </authorList>
    </citation>
    <scope>NUCLEOTIDE SEQUENCE</scope>
    <source>
        <strain evidence="2">MST-FP2251</strain>
    </source>
</reference>
<reference evidence="2" key="1">
    <citation type="journal article" date="2019" name="Beilstein J. Org. Chem.">
        <title>Nanangenines: drimane sesquiterpenoids as the dominant metabolite cohort of a novel Australian fungus, Aspergillus nanangensis.</title>
        <authorList>
            <person name="Lacey H.J."/>
            <person name="Gilchrist C.L.M."/>
            <person name="Crombie A."/>
            <person name="Kalaitzis J.A."/>
            <person name="Vuong D."/>
            <person name="Rutledge P.J."/>
            <person name="Turner P."/>
            <person name="Pitt J.I."/>
            <person name="Lacey E."/>
            <person name="Chooi Y.H."/>
            <person name="Piggott A.M."/>
        </authorList>
    </citation>
    <scope>NUCLEOTIDE SEQUENCE</scope>
    <source>
        <strain evidence="2">MST-FP2251</strain>
    </source>
</reference>
<keyword evidence="3" id="KW-1185">Reference proteome</keyword>
<keyword evidence="1" id="KW-0732">Signal</keyword>
<name>A0AAD4CYS2_ASPNN</name>
<dbReference type="AlphaFoldDB" id="A0AAD4CYS2"/>
<feature type="chain" id="PRO_5042124227" evidence="1">
    <location>
        <begin position="20"/>
        <end position="315"/>
    </location>
</feature>
<organism evidence="2 3">
    <name type="scientific">Aspergillus nanangensis</name>
    <dbReference type="NCBI Taxonomy" id="2582783"/>
    <lineage>
        <taxon>Eukaryota</taxon>
        <taxon>Fungi</taxon>
        <taxon>Dikarya</taxon>
        <taxon>Ascomycota</taxon>
        <taxon>Pezizomycotina</taxon>
        <taxon>Eurotiomycetes</taxon>
        <taxon>Eurotiomycetidae</taxon>
        <taxon>Eurotiales</taxon>
        <taxon>Aspergillaceae</taxon>
        <taxon>Aspergillus</taxon>
        <taxon>Aspergillus subgen. Circumdati</taxon>
    </lineage>
</organism>
<gene>
    <name evidence="2" type="ORF">FE257_000103</name>
</gene>
<evidence type="ECO:0000256" key="1">
    <source>
        <dbReference type="SAM" id="SignalP"/>
    </source>
</evidence>
<dbReference type="Proteomes" id="UP001194746">
    <property type="component" value="Unassembled WGS sequence"/>
</dbReference>
<proteinExistence type="predicted"/>
<evidence type="ECO:0000313" key="3">
    <source>
        <dbReference type="Proteomes" id="UP001194746"/>
    </source>
</evidence>
<protein>
    <submittedName>
        <fullName evidence="2">Uncharacterized protein</fullName>
    </submittedName>
</protein>
<comment type="caution">
    <text evidence="2">The sequence shown here is derived from an EMBL/GenBank/DDBJ whole genome shotgun (WGS) entry which is preliminary data.</text>
</comment>
<evidence type="ECO:0000313" key="2">
    <source>
        <dbReference type="EMBL" id="KAF9895201.1"/>
    </source>
</evidence>
<feature type="signal peptide" evidence="1">
    <location>
        <begin position="1"/>
        <end position="19"/>
    </location>
</feature>
<sequence length="315" mass="33461">MIFPQALLPLLLILQPVIAEDSDLSADLVGCSEVSCPKENAYDRCTVDNNTYLGIGLARIPDIPSSLEGLSLVRGVNVSDNSNLGNETTPRAFQSVYYLGAPSEMVIDELSGCAVLFNDPPAKKFSGSHERGASGSCSDVIEEDCIDALTRRGRQIADRQSGANHTCEAFKRDLDENPVEECSGYRGKDLGLGNFTVASLDNLTAADNSSSCWPITPKSDRLFEIGEYTALGNYSAEHILDKAYGISSVLTVVFGQGGNSSVDQATAQLTCLKVITEEEKPEDSETGSKGAASIVGYGSLTPWLAVLLGGLFCAL</sequence>
<accession>A0AAD4CYS2</accession>
<dbReference type="EMBL" id="VCAU01000001">
    <property type="protein sequence ID" value="KAF9895201.1"/>
    <property type="molecule type" value="Genomic_DNA"/>
</dbReference>